<dbReference type="Gene3D" id="2.40.50.100">
    <property type="match status" value="1"/>
</dbReference>
<evidence type="ECO:0000259" key="6">
    <source>
        <dbReference type="Pfam" id="PF25917"/>
    </source>
</evidence>
<comment type="caution">
    <text evidence="8">The sequence shown here is derived from an EMBL/GenBank/DDBJ whole genome shotgun (WGS) entry which is preliminary data.</text>
</comment>
<reference evidence="8 9" key="1">
    <citation type="submission" date="2018-03" db="EMBL/GenBank/DDBJ databases">
        <title>Marinobacter brunus sp. nov., a marine bacterium of Gamma-proteobacteria isolated from the surface seawater of the South China Sea.</title>
        <authorList>
            <person name="Cheng H."/>
            <person name="Wu Y.-H."/>
            <person name="Xamxidin M."/>
            <person name="Xu X.-W."/>
        </authorList>
    </citation>
    <scope>NUCLEOTIDE SEQUENCE [LARGE SCALE GENOMIC DNA]</scope>
    <source>
        <strain evidence="8 9">NH169-3</strain>
    </source>
</reference>
<dbReference type="InterPro" id="IPR050465">
    <property type="entry name" value="UPF0194_transport"/>
</dbReference>
<evidence type="ECO:0008006" key="10">
    <source>
        <dbReference type="Google" id="ProtNLM"/>
    </source>
</evidence>
<evidence type="ECO:0000256" key="1">
    <source>
        <dbReference type="ARBA" id="ARBA00004196"/>
    </source>
</evidence>
<feature type="transmembrane region" description="Helical" evidence="5">
    <location>
        <begin position="19"/>
        <end position="39"/>
    </location>
</feature>
<name>A0A2T1KPF2_9GAMM</name>
<keyword evidence="5" id="KW-1133">Transmembrane helix</keyword>
<feature type="coiled-coil region" evidence="4">
    <location>
        <begin position="95"/>
        <end position="161"/>
    </location>
</feature>
<comment type="similarity">
    <text evidence="2">Belongs to the membrane fusion protein (MFP) (TC 8.A.1) family.</text>
</comment>
<accession>A0A2T1KPF2</accession>
<dbReference type="OrthoDB" id="9811754at2"/>
<dbReference type="PRINTS" id="PR01490">
    <property type="entry name" value="RTXTOXIND"/>
</dbReference>
<dbReference type="PANTHER" id="PTHR32347:SF14">
    <property type="entry name" value="EFFLUX SYSTEM COMPONENT YKNX-RELATED"/>
    <property type="match status" value="1"/>
</dbReference>
<dbReference type="GO" id="GO:0030313">
    <property type="term" value="C:cell envelope"/>
    <property type="evidence" value="ECO:0007669"/>
    <property type="project" value="UniProtKB-SubCell"/>
</dbReference>
<evidence type="ECO:0000256" key="5">
    <source>
        <dbReference type="SAM" id="Phobius"/>
    </source>
</evidence>
<dbReference type="Pfam" id="PF25990">
    <property type="entry name" value="Beta-barrel_YknX"/>
    <property type="match status" value="1"/>
</dbReference>
<keyword evidence="5" id="KW-0472">Membrane</keyword>
<dbReference type="Pfam" id="PF25917">
    <property type="entry name" value="BSH_RND"/>
    <property type="match status" value="1"/>
</dbReference>
<feature type="domain" description="Multidrug resistance protein MdtA-like barrel-sandwich hybrid" evidence="6">
    <location>
        <begin position="55"/>
        <end position="270"/>
    </location>
</feature>
<evidence type="ECO:0000313" key="9">
    <source>
        <dbReference type="Proteomes" id="UP000239866"/>
    </source>
</evidence>
<dbReference type="InterPro" id="IPR058625">
    <property type="entry name" value="MdtA-like_BSH"/>
</dbReference>
<dbReference type="Proteomes" id="UP000239866">
    <property type="component" value="Unassembled WGS sequence"/>
</dbReference>
<evidence type="ECO:0000313" key="8">
    <source>
        <dbReference type="EMBL" id="PSF11900.1"/>
    </source>
</evidence>
<keyword evidence="3 4" id="KW-0175">Coiled coil</keyword>
<dbReference type="PANTHER" id="PTHR32347">
    <property type="entry name" value="EFFLUX SYSTEM COMPONENT YKNX-RELATED"/>
    <property type="match status" value="1"/>
</dbReference>
<evidence type="ECO:0000256" key="2">
    <source>
        <dbReference type="ARBA" id="ARBA00009477"/>
    </source>
</evidence>
<evidence type="ECO:0000259" key="7">
    <source>
        <dbReference type="Pfam" id="PF25990"/>
    </source>
</evidence>
<gene>
    <name evidence="8" type="ORF">C7H09_04905</name>
</gene>
<organism evidence="8 9">
    <name type="scientific">Marinobacter fuscus</name>
    <dbReference type="NCBI Taxonomy" id="2109942"/>
    <lineage>
        <taxon>Bacteria</taxon>
        <taxon>Pseudomonadati</taxon>
        <taxon>Pseudomonadota</taxon>
        <taxon>Gammaproteobacteria</taxon>
        <taxon>Pseudomonadales</taxon>
        <taxon>Marinobacteraceae</taxon>
        <taxon>Marinobacter</taxon>
    </lineage>
</organism>
<keyword evidence="9" id="KW-1185">Reference proteome</keyword>
<evidence type="ECO:0000256" key="4">
    <source>
        <dbReference type="SAM" id="Coils"/>
    </source>
</evidence>
<evidence type="ECO:0000256" key="3">
    <source>
        <dbReference type="ARBA" id="ARBA00023054"/>
    </source>
</evidence>
<keyword evidence="5" id="KW-0812">Transmembrane</keyword>
<comment type="subcellular location">
    <subcellularLocation>
        <location evidence="1">Cell envelope</location>
    </subcellularLocation>
</comment>
<proteinExistence type="inferred from homology"/>
<feature type="domain" description="YknX-like beta-barrel" evidence="7">
    <location>
        <begin position="279"/>
        <end position="366"/>
    </location>
</feature>
<dbReference type="AlphaFoldDB" id="A0A2T1KPF2"/>
<dbReference type="Gene3D" id="2.40.30.170">
    <property type="match status" value="1"/>
</dbReference>
<protein>
    <recommendedName>
        <fullName evidence="10">Secretion protein HlyD</fullName>
    </recommendedName>
</protein>
<dbReference type="SUPFAM" id="SSF111369">
    <property type="entry name" value="HlyD-like secretion proteins"/>
    <property type="match status" value="2"/>
</dbReference>
<sequence length="370" mass="40687">MPNPVIGISHNRGRVTTKLVVTLALLGVLLVVVAQWLFYRMSHVHVVDARIKSDMVAVASRLPGWLDQVAVDEGDEILKSQPLVTIDSGELRLELKVLVSRQATLRAELDRLDAELAYVEAVDRAELFLAEEAVARAQIELNQAKLELEKAAADLRRLEGMTANAMVSAQQLADATYRRQQADVKVSFAGSELRSTNAALEKARASLARKGVLAGQKGVVTQEIAELDAEEQRLRLRLEDHSVLSPLPGRVAKVFVEQGEFVQVGQTLMLAYSPDSLWVEANVKETVIRKISPGQAAIITVDAMPEKTFQGEVTRVGYATTSEFALIPSPNPSGNFTKTTQRIPVRIRFDAPDPRLRPGMMVEVGIRVRD</sequence>
<dbReference type="EMBL" id="PXNP01000019">
    <property type="protein sequence ID" value="PSF11900.1"/>
    <property type="molecule type" value="Genomic_DNA"/>
</dbReference>
<dbReference type="GO" id="GO:0055085">
    <property type="term" value="P:transmembrane transport"/>
    <property type="evidence" value="ECO:0007669"/>
    <property type="project" value="InterPro"/>
</dbReference>
<dbReference type="InterPro" id="IPR058636">
    <property type="entry name" value="Beta-barrel_YknX"/>
</dbReference>
<dbReference type="Gene3D" id="1.10.287.470">
    <property type="entry name" value="Helix hairpin bin"/>
    <property type="match status" value="1"/>
</dbReference>